<sequence>MQKRILNLDELITKALVQTPFKPETVTLKNHTFPFMRLEIPIPGIDLLAWLEQQTLYPKIYFETPKTGFRVAGVGAAYTLDEIPSFHRLSASSRFFGGMDFYERKFETWKTFPRCRYVLPLVEIEVRHEMTYLCVNRTCEALDLSEIRFNPAPISTISQKATSRLDSPSFPVWDRNIRESLKQIQEKSLDKIVLARASLFEFEKPLSPLAFCKALQGKSPTATVFSYQFSTDQAFVGATPESLYSRTGSKVETAAIAGTRQRGKTDAEDKALQADLLENVKEMHEFNVVKEEIEKRLSPLCKALTKQNEDKIIQTSSVQHIYNLFEGELSEGIDDTSLIHALHPTPAVGGRPKEAALKEIRKWETFDRGWYAAPVGWISPEQAHILVAIRSALIHANELRLFAGTGIVPGSIPEKEWDELGHKISQFILWE</sequence>
<comment type="function">
    <text evidence="4">Catalyzes the conversion of chorismate to isochorismate.</text>
</comment>
<dbReference type="GO" id="GO:0009234">
    <property type="term" value="P:menaquinone biosynthetic process"/>
    <property type="evidence" value="ECO:0007669"/>
    <property type="project" value="UniProtKB-UniRule"/>
</dbReference>
<dbReference type="UniPathway" id="UPA01057">
    <property type="reaction ID" value="UER00163"/>
</dbReference>
<comment type="cofactor">
    <cofactor evidence="4">
        <name>Mg(2+)</name>
        <dbReference type="ChEBI" id="CHEBI:18420"/>
    </cofactor>
</comment>
<dbReference type="SUPFAM" id="SSF56322">
    <property type="entry name" value="ADC synthase"/>
    <property type="match status" value="1"/>
</dbReference>
<evidence type="ECO:0000313" key="7">
    <source>
        <dbReference type="Proteomes" id="UP000000496"/>
    </source>
</evidence>
<keyword evidence="4" id="KW-0460">Magnesium</keyword>
<evidence type="ECO:0000256" key="3">
    <source>
        <dbReference type="ARBA" id="ARBA00023235"/>
    </source>
</evidence>
<keyword evidence="4" id="KW-0474">Menaquinone biosynthesis</keyword>
<dbReference type="PANTHER" id="PTHR42839">
    <property type="entry name" value="ISOCHORISMATE SYNTHASE ENTC"/>
    <property type="match status" value="1"/>
</dbReference>
<evidence type="ECO:0000256" key="4">
    <source>
        <dbReference type="HAMAP-Rule" id="MF_01935"/>
    </source>
</evidence>
<reference key="1">
    <citation type="journal article" date="2011" name="Mol. Biol. Evol.">
        <title>Unity in variety -- the pan-genome of the Chlamydiae.</title>
        <authorList>
            <person name="Collingro A."/>
            <person name="Tischler P."/>
            <person name="Weinmaier T."/>
            <person name="Penz T."/>
            <person name="Heinz E."/>
            <person name="Brunham R.C."/>
            <person name="Read T.D."/>
            <person name="Bavoil P.M."/>
            <person name="Sachse K."/>
            <person name="Kahane S."/>
            <person name="Friedman M.G."/>
            <person name="Rattei T."/>
            <person name="Myers G.S.A."/>
            <person name="Horn M."/>
        </authorList>
    </citation>
    <scope>NUCLEOTIDE SEQUENCE</scope>
    <source>
        <strain>Z</strain>
    </source>
</reference>
<dbReference type="RefSeq" id="WP_013943764.1">
    <property type="nucleotide sequence ID" value="NC_015713.1"/>
</dbReference>
<organism evidence="6 7">
    <name type="scientific">Simkania negevensis (strain ATCC VR-1471 / DSM 27360 / Z)</name>
    <dbReference type="NCBI Taxonomy" id="331113"/>
    <lineage>
        <taxon>Bacteria</taxon>
        <taxon>Pseudomonadati</taxon>
        <taxon>Chlamydiota</taxon>
        <taxon>Chlamydiia</taxon>
        <taxon>Parachlamydiales</taxon>
        <taxon>Simkaniaceae</taxon>
        <taxon>Simkania</taxon>
    </lineage>
</organism>
<accession>F8L8Z2</accession>
<evidence type="ECO:0000256" key="1">
    <source>
        <dbReference type="ARBA" id="ARBA00000799"/>
    </source>
</evidence>
<dbReference type="Pfam" id="PF00425">
    <property type="entry name" value="Chorismate_bind"/>
    <property type="match status" value="1"/>
</dbReference>
<comment type="similarity">
    <text evidence="2 4">Belongs to the isochorismate synthase family.</text>
</comment>
<feature type="binding site" evidence="4">
    <location>
        <position position="419"/>
    </location>
    <ligand>
        <name>Mg(2+)</name>
        <dbReference type="ChEBI" id="CHEBI:18420"/>
    </ligand>
</feature>
<reference evidence="6 7" key="2">
    <citation type="journal article" date="2011" name="Mol. Biol. Evol.">
        <title>Unity in variety--the pan-genome of the Chlamydiae.</title>
        <authorList>
            <person name="Collingro A."/>
            <person name="Tischler P."/>
            <person name="Weinmaier T."/>
            <person name="Penz T."/>
            <person name="Heinz E."/>
            <person name="Brunham R.C."/>
            <person name="Read T.D."/>
            <person name="Bavoil P.M."/>
            <person name="Sachse K."/>
            <person name="Kahane S."/>
            <person name="Friedman M.G."/>
            <person name="Rattei T."/>
            <person name="Myers G.S."/>
            <person name="Horn M."/>
        </authorList>
    </citation>
    <scope>NUCLEOTIDE SEQUENCE [LARGE SCALE GENOMIC DNA]</scope>
    <source>
        <strain evidence="7">ATCC VR-1471 / Z</strain>
    </source>
</reference>
<comment type="pathway">
    <text evidence="4">Quinol/quinone metabolism; 1,4-dihydroxy-2-naphthoate biosynthesis; 1,4-dihydroxy-2-naphthoate from chorismate: step 1/7.</text>
</comment>
<keyword evidence="3 4" id="KW-0413">Isomerase</keyword>
<dbReference type="UniPathway" id="UPA00079"/>
<proteinExistence type="inferred from homology"/>
<protein>
    <recommendedName>
        <fullName evidence="4">Isochorismate synthase MenF</fullName>
        <ecNumber evidence="4">5.4.4.2</ecNumber>
    </recommendedName>
    <alternativeName>
        <fullName evidence="4">Isochorismate mutase</fullName>
    </alternativeName>
</protein>
<dbReference type="eggNOG" id="COG1169">
    <property type="taxonomic scope" value="Bacteria"/>
</dbReference>
<dbReference type="EMBL" id="FR872582">
    <property type="protein sequence ID" value="CCB89297.1"/>
    <property type="molecule type" value="Genomic_DNA"/>
</dbReference>
<evidence type="ECO:0000256" key="2">
    <source>
        <dbReference type="ARBA" id="ARBA00005297"/>
    </source>
</evidence>
<feature type="binding site" evidence="4">
    <location>
        <position position="285"/>
    </location>
    <ligand>
        <name>Mg(2+)</name>
        <dbReference type="ChEBI" id="CHEBI:18420"/>
    </ligand>
</feature>
<comment type="pathway">
    <text evidence="4">Quinol/quinone metabolism; menaquinone biosynthesis.</text>
</comment>
<dbReference type="NCBIfam" id="TIGR00543">
    <property type="entry name" value="isochor_syn"/>
    <property type="match status" value="1"/>
</dbReference>
<dbReference type="AlphaFoldDB" id="F8L8Z2"/>
<comment type="catalytic activity">
    <reaction evidence="1 4">
        <text>chorismate = isochorismate</text>
        <dbReference type="Rhea" id="RHEA:18985"/>
        <dbReference type="ChEBI" id="CHEBI:29748"/>
        <dbReference type="ChEBI" id="CHEBI:29780"/>
        <dbReference type="EC" id="5.4.4.2"/>
    </reaction>
</comment>
<dbReference type="Gene3D" id="3.60.120.10">
    <property type="entry name" value="Anthranilate synthase"/>
    <property type="match status" value="1"/>
</dbReference>
<dbReference type="GO" id="GO:0008909">
    <property type="term" value="F:isochorismate synthase activity"/>
    <property type="evidence" value="ECO:0007669"/>
    <property type="project" value="UniProtKB-UniRule"/>
</dbReference>
<feature type="active site" description="Proton acceptor" evidence="4">
    <location>
        <position position="191"/>
    </location>
</feature>
<dbReference type="HOGENOM" id="CLU_006493_8_4_0"/>
<dbReference type="STRING" id="331113.SNE_A14200"/>
<dbReference type="InterPro" id="IPR004561">
    <property type="entry name" value="IsoChor_synthase"/>
</dbReference>
<dbReference type="InterPro" id="IPR034681">
    <property type="entry name" value="MenF"/>
</dbReference>
<gene>
    <name evidence="4" type="primary">menF</name>
    <name evidence="6" type="ordered locus">SNE_A14200</name>
</gene>
<dbReference type="InterPro" id="IPR005801">
    <property type="entry name" value="ADC_synthase"/>
</dbReference>
<feature type="active site" description="Proton donor" evidence="4">
    <location>
        <position position="241"/>
    </location>
</feature>
<keyword evidence="4" id="KW-0479">Metal-binding</keyword>
<dbReference type="PANTHER" id="PTHR42839:SF2">
    <property type="entry name" value="ISOCHORISMATE SYNTHASE ENTC"/>
    <property type="match status" value="1"/>
</dbReference>
<dbReference type="HAMAP" id="MF_01935">
    <property type="entry name" value="MenF"/>
    <property type="match status" value="1"/>
</dbReference>
<name>F8L8Z2_SIMNZ</name>
<feature type="domain" description="Chorismate-utilising enzyme C-terminal" evidence="5">
    <location>
        <begin position="172"/>
        <end position="423"/>
    </location>
</feature>
<dbReference type="EC" id="5.4.4.2" evidence="4"/>
<keyword evidence="7" id="KW-1185">Reference proteome</keyword>
<dbReference type="KEGG" id="sng:SNE_A14200"/>
<dbReference type="GO" id="GO:0000287">
    <property type="term" value="F:magnesium ion binding"/>
    <property type="evidence" value="ECO:0007669"/>
    <property type="project" value="UniProtKB-UniRule"/>
</dbReference>
<dbReference type="OrthoDB" id="9803598at2"/>
<dbReference type="Proteomes" id="UP000000496">
    <property type="component" value="Chromosome gsn.131"/>
</dbReference>
<dbReference type="InterPro" id="IPR015890">
    <property type="entry name" value="Chorismate_C"/>
</dbReference>
<evidence type="ECO:0000313" key="6">
    <source>
        <dbReference type="EMBL" id="CCB89297.1"/>
    </source>
</evidence>
<evidence type="ECO:0000259" key="5">
    <source>
        <dbReference type="Pfam" id="PF00425"/>
    </source>
</evidence>